<sequence length="149" mass="16284">MNKIAAVVTDIERTDIVTYITLQCNETQIRLIKTKTPVWAGVGDKVCFSFQEASVCVSKECPGKVSIENRIPGTLKKIRSKDSLCELTFESDIGTVVSLITEKACHELGLEVGCDATMLLRGVDIHLEPDVVPMTVDSFKKRAGTKVAP</sequence>
<evidence type="ECO:0000313" key="2">
    <source>
        <dbReference type="EMBL" id="XAU14227.1"/>
    </source>
</evidence>
<evidence type="ECO:0000259" key="1">
    <source>
        <dbReference type="Pfam" id="PF03459"/>
    </source>
</evidence>
<dbReference type="Gene3D" id="2.40.50.100">
    <property type="match status" value="1"/>
</dbReference>
<dbReference type="Proteomes" id="UP001447842">
    <property type="component" value="Chromosome"/>
</dbReference>
<organism evidence="2 3">
    <name type="scientific">Sulfurimonas diazotrophicus</name>
    <dbReference type="NCBI Taxonomy" id="3131939"/>
    <lineage>
        <taxon>Bacteria</taxon>
        <taxon>Pseudomonadati</taxon>
        <taxon>Campylobacterota</taxon>
        <taxon>Epsilonproteobacteria</taxon>
        <taxon>Campylobacterales</taxon>
        <taxon>Sulfurimonadaceae</taxon>
        <taxon>Sulfurimonas</taxon>
    </lineage>
</organism>
<dbReference type="Pfam" id="PF03459">
    <property type="entry name" value="TOBE"/>
    <property type="match status" value="1"/>
</dbReference>
<protein>
    <submittedName>
        <fullName evidence="2">TOBE domain-containing protein</fullName>
    </submittedName>
</protein>
<accession>A0ABZ3H9Z6</accession>
<dbReference type="SUPFAM" id="SSF50331">
    <property type="entry name" value="MOP-like"/>
    <property type="match status" value="1"/>
</dbReference>
<feature type="domain" description="Transport-associated OB type 1" evidence="1">
    <location>
        <begin position="66"/>
        <end position="126"/>
    </location>
</feature>
<name>A0ABZ3H9Z6_9BACT</name>
<reference evidence="2 3" key="1">
    <citation type="submission" date="2024-03" db="EMBL/GenBank/DDBJ databases">
        <title>Sulfurimonas sp. HSL3-1.</title>
        <authorList>
            <person name="Wang S."/>
        </authorList>
    </citation>
    <scope>NUCLEOTIDE SEQUENCE [LARGE SCALE GENOMIC DNA]</scope>
    <source>
        <strain evidence="2 3">HSL3-1</strain>
    </source>
</reference>
<dbReference type="InterPro" id="IPR005116">
    <property type="entry name" value="Transp-assoc_OB_typ1"/>
</dbReference>
<dbReference type="RefSeq" id="WP_345969306.1">
    <property type="nucleotide sequence ID" value="NZ_CP147920.1"/>
</dbReference>
<dbReference type="InterPro" id="IPR008995">
    <property type="entry name" value="Mo/tungstate-bd_C_term_dom"/>
</dbReference>
<keyword evidence="3" id="KW-1185">Reference proteome</keyword>
<proteinExistence type="predicted"/>
<dbReference type="EMBL" id="CP147920">
    <property type="protein sequence ID" value="XAU14227.1"/>
    <property type="molecule type" value="Genomic_DNA"/>
</dbReference>
<evidence type="ECO:0000313" key="3">
    <source>
        <dbReference type="Proteomes" id="UP001447842"/>
    </source>
</evidence>
<gene>
    <name evidence="2" type="ORF">WCY31_08150</name>
</gene>